<name>A0ACC1N856_9HYPO</name>
<evidence type="ECO:0000313" key="1">
    <source>
        <dbReference type="EMBL" id="KAJ2974666.1"/>
    </source>
</evidence>
<gene>
    <name evidence="1" type="ORF">NQ176_g5939</name>
</gene>
<reference evidence="1" key="1">
    <citation type="submission" date="2022-08" db="EMBL/GenBank/DDBJ databases">
        <title>Genome Sequence of Lecanicillium fungicola.</title>
        <authorList>
            <person name="Buettner E."/>
        </authorList>
    </citation>
    <scope>NUCLEOTIDE SEQUENCE</scope>
    <source>
        <strain evidence="1">Babe33</strain>
    </source>
</reference>
<keyword evidence="2" id="KW-1185">Reference proteome</keyword>
<protein>
    <submittedName>
        <fullName evidence="1">Uncharacterized protein</fullName>
    </submittedName>
</protein>
<dbReference type="Proteomes" id="UP001143910">
    <property type="component" value="Unassembled WGS sequence"/>
</dbReference>
<dbReference type="EMBL" id="JANJQO010000801">
    <property type="protein sequence ID" value="KAJ2974666.1"/>
    <property type="molecule type" value="Genomic_DNA"/>
</dbReference>
<evidence type="ECO:0000313" key="2">
    <source>
        <dbReference type="Proteomes" id="UP001143910"/>
    </source>
</evidence>
<sequence length="258" mass="29226">MAFAIYKNSTQLAQLIVLLIFSPLTILCLVLRFVATRRTKRKLGFEDWMAVLATIFAILNNLFALLAIGVLNGRQIIDEVKQSPQDYTAMRKYDIVSIYMFFGHIVTVKLSILAFYRRIFGIRVAYLRAIYTLGALQIIVTTIFIILQGFQCRPLARYWDLSVPGTCWPEITIIFGGSLPDSLIDFGVVILCMVMIKSLQISPQLKRRLRILFGIGFLVGIIGLIKMGVTYSTNPVFALSMVSIWTAIQMFFSILCAW</sequence>
<organism evidence="1 2">
    <name type="scientific">Zarea fungicola</name>
    <dbReference type="NCBI Taxonomy" id="93591"/>
    <lineage>
        <taxon>Eukaryota</taxon>
        <taxon>Fungi</taxon>
        <taxon>Dikarya</taxon>
        <taxon>Ascomycota</taxon>
        <taxon>Pezizomycotina</taxon>
        <taxon>Sordariomycetes</taxon>
        <taxon>Hypocreomycetidae</taxon>
        <taxon>Hypocreales</taxon>
        <taxon>Cordycipitaceae</taxon>
        <taxon>Zarea</taxon>
    </lineage>
</organism>
<accession>A0ACC1N856</accession>
<comment type="caution">
    <text evidence="1">The sequence shown here is derived from an EMBL/GenBank/DDBJ whole genome shotgun (WGS) entry which is preliminary data.</text>
</comment>
<proteinExistence type="predicted"/>